<evidence type="ECO:0000313" key="3">
    <source>
        <dbReference type="Proteomes" id="UP000288805"/>
    </source>
</evidence>
<accession>A0A438DFT9</accession>
<dbReference type="AlphaFoldDB" id="A0A438DFT9"/>
<dbReference type="Proteomes" id="UP000288805">
    <property type="component" value="Unassembled WGS sequence"/>
</dbReference>
<protein>
    <submittedName>
        <fullName evidence="2">Uncharacterized protein</fullName>
    </submittedName>
</protein>
<sequence>MEDGDSAAESGIMDQRPKSEDAEGLVGSAAVEDAGGHGRTTESRGRSFRRSTSAEESSFTISAMPLRPIPFLICRKFSVAWFSLSAFTSYSMGCLEVSICFTVGPLGSEYFCFCSGTYYEGRIRLKAGICWQKQVTHYLLPLLEQSSIRMSWLMLIFCKVPYFMRMLFEDTEAIEAIKSDHVAARNKNAENIMKPLETKPKPPKLKPAVHRGQIIVLSTFGHYDLQYGPKS</sequence>
<proteinExistence type="predicted"/>
<evidence type="ECO:0000256" key="1">
    <source>
        <dbReference type="SAM" id="MobiDB-lite"/>
    </source>
</evidence>
<name>A0A438DFT9_VITVI</name>
<organism evidence="2 3">
    <name type="scientific">Vitis vinifera</name>
    <name type="common">Grape</name>
    <dbReference type="NCBI Taxonomy" id="29760"/>
    <lineage>
        <taxon>Eukaryota</taxon>
        <taxon>Viridiplantae</taxon>
        <taxon>Streptophyta</taxon>
        <taxon>Embryophyta</taxon>
        <taxon>Tracheophyta</taxon>
        <taxon>Spermatophyta</taxon>
        <taxon>Magnoliopsida</taxon>
        <taxon>eudicotyledons</taxon>
        <taxon>Gunneridae</taxon>
        <taxon>Pentapetalae</taxon>
        <taxon>rosids</taxon>
        <taxon>Vitales</taxon>
        <taxon>Vitaceae</taxon>
        <taxon>Viteae</taxon>
        <taxon>Vitis</taxon>
    </lineage>
</organism>
<gene>
    <name evidence="2" type="ORF">CK203_100992</name>
</gene>
<reference evidence="2 3" key="1">
    <citation type="journal article" date="2018" name="PLoS Genet.">
        <title>Population sequencing reveals clonal diversity and ancestral inbreeding in the grapevine cultivar Chardonnay.</title>
        <authorList>
            <person name="Roach M.J."/>
            <person name="Johnson D.L."/>
            <person name="Bohlmann J."/>
            <person name="van Vuuren H.J."/>
            <person name="Jones S.J."/>
            <person name="Pretorius I.S."/>
            <person name="Schmidt S.A."/>
            <person name="Borneman A.R."/>
        </authorList>
    </citation>
    <scope>NUCLEOTIDE SEQUENCE [LARGE SCALE GENOMIC DNA]</scope>
    <source>
        <strain evidence="3">cv. Chardonnay</strain>
        <tissue evidence="2">Leaf</tissue>
    </source>
</reference>
<feature type="region of interest" description="Disordered" evidence="1">
    <location>
        <begin position="1"/>
        <end position="51"/>
    </location>
</feature>
<comment type="caution">
    <text evidence="2">The sequence shown here is derived from an EMBL/GenBank/DDBJ whole genome shotgun (WGS) entry which is preliminary data.</text>
</comment>
<evidence type="ECO:0000313" key="2">
    <source>
        <dbReference type="EMBL" id="RVW34344.1"/>
    </source>
</evidence>
<feature type="compositionally biased region" description="Basic and acidic residues" evidence="1">
    <location>
        <begin position="34"/>
        <end position="45"/>
    </location>
</feature>
<dbReference type="EMBL" id="QGNW01001643">
    <property type="protein sequence ID" value="RVW34344.1"/>
    <property type="molecule type" value="Genomic_DNA"/>
</dbReference>